<reference evidence="2 3" key="1">
    <citation type="journal article" date="2019" name="Sci. Rep.">
        <title>Orb-weaving spider Araneus ventricosus genome elucidates the spidroin gene catalogue.</title>
        <authorList>
            <person name="Kono N."/>
            <person name="Nakamura H."/>
            <person name="Ohtoshi R."/>
            <person name="Moran D.A.P."/>
            <person name="Shinohara A."/>
            <person name="Yoshida Y."/>
            <person name="Fujiwara M."/>
            <person name="Mori M."/>
            <person name="Tomita M."/>
            <person name="Arakawa K."/>
        </authorList>
    </citation>
    <scope>NUCLEOTIDE SEQUENCE [LARGE SCALE GENOMIC DNA]</scope>
</reference>
<protein>
    <submittedName>
        <fullName evidence="2">Uncharacterized protein</fullName>
    </submittedName>
</protein>
<feature type="non-terminal residue" evidence="2">
    <location>
        <position position="1"/>
    </location>
</feature>
<keyword evidence="3" id="KW-1185">Reference proteome</keyword>
<feature type="region of interest" description="Disordered" evidence="1">
    <location>
        <begin position="1"/>
        <end position="21"/>
    </location>
</feature>
<dbReference type="AlphaFoldDB" id="A0A4Y2JN74"/>
<comment type="caution">
    <text evidence="2">The sequence shown here is derived from an EMBL/GenBank/DDBJ whole genome shotgun (WGS) entry which is preliminary data.</text>
</comment>
<dbReference type="EMBL" id="BGPR01268302">
    <property type="protein sequence ID" value="GBM91377.1"/>
    <property type="molecule type" value="Genomic_DNA"/>
</dbReference>
<sequence length="48" mass="5376">QSPSSHHWPRPDSSSPEDGTHYHWLVDSILSVTIPPEKRDPAYSSGSF</sequence>
<accession>A0A4Y2JN74</accession>
<evidence type="ECO:0000313" key="2">
    <source>
        <dbReference type="EMBL" id="GBM91377.1"/>
    </source>
</evidence>
<evidence type="ECO:0000313" key="3">
    <source>
        <dbReference type="Proteomes" id="UP000499080"/>
    </source>
</evidence>
<organism evidence="2 3">
    <name type="scientific">Araneus ventricosus</name>
    <name type="common">Orbweaver spider</name>
    <name type="synonym">Epeira ventricosa</name>
    <dbReference type="NCBI Taxonomy" id="182803"/>
    <lineage>
        <taxon>Eukaryota</taxon>
        <taxon>Metazoa</taxon>
        <taxon>Ecdysozoa</taxon>
        <taxon>Arthropoda</taxon>
        <taxon>Chelicerata</taxon>
        <taxon>Arachnida</taxon>
        <taxon>Araneae</taxon>
        <taxon>Araneomorphae</taxon>
        <taxon>Entelegynae</taxon>
        <taxon>Araneoidea</taxon>
        <taxon>Araneidae</taxon>
        <taxon>Araneus</taxon>
    </lineage>
</organism>
<gene>
    <name evidence="2" type="ORF">AVEN_32096_1</name>
</gene>
<name>A0A4Y2JN74_ARAVE</name>
<dbReference type="Proteomes" id="UP000499080">
    <property type="component" value="Unassembled WGS sequence"/>
</dbReference>
<evidence type="ECO:0000256" key="1">
    <source>
        <dbReference type="SAM" id="MobiDB-lite"/>
    </source>
</evidence>
<proteinExistence type="predicted"/>